<feature type="domain" description="Methyltransferase type 11" evidence="1">
    <location>
        <begin position="41"/>
        <end position="114"/>
    </location>
</feature>
<evidence type="ECO:0000313" key="2">
    <source>
        <dbReference type="EMBL" id="OGD85218.1"/>
    </source>
</evidence>
<gene>
    <name evidence="2" type="ORF">A2164_01660</name>
</gene>
<dbReference type="Proteomes" id="UP000176317">
    <property type="component" value="Unassembled WGS sequence"/>
</dbReference>
<dbReference type="AlphaFoldDB" id="A0A1F5G027"/>
<dbReference type="Pfam" id="PF08241">
    <property type="entry name" value="Methyltransf_11"/>
    <property type="match status" value="1"/>
</dbReference>
<organism evidence="2 3">
    <name type="scientific">Candidatus Curtissbacteria bacterium RBG_13_35_7</name>
    <dbReference type="NCBI Taxonomy" id="1797705"/>
    <lineage>
        <taxon>Bacteria</taxon>
        <taxon>Candidatus Curtissiibacteriota</taxon>
    </lineage>
</organism>
<dbReference type="Gene3D" id="3.40.50.150">
    <property type="entry name" value="Vaccinia Virus protein VP39"/>
    <property type="match status" value="1"/>
</dbReference>
<protein>
    <recommendedName>
        <fullName evidence="1">Methyltransferase type 11 domain-containing protein</fullName>
    </recommendedName>
</protein>
<reference evidence="2 3" key="1">
    <citation type="journal article" date="2016" name="Nat. Commun.">
        <title>Thousands of microbial genomes shed light on interconnected biogeochemical processes in an aquifer system.</title>
        <authorList>
            <person name="Anantharaman K."/>
            <person name="Brown C.T."/>
            <person name="Hug L.A."/>
            <person name="Sharon I."/>
            <person name="Castelle C.J."/>
            <person name="Probst A.J."/>
            <person name="Thomas B.C."/>
            <person name="Singh A."/>
            <person name="Wilkins M.J."/>
            <person name="Karaoz U."/>
            <person name="Brodie E.L."/>
            <person name="Williams K.H."/>
            <person name="Hubbard S.S."/>
            <person name="Banfield J.F."/>
        </authorList>
    </citation>
    <scope>NUCLEOTIDE SEQUENCE [LARGE SCALE GENOMIC DNA]</scope>
</reference>
<proteinExistence type="predicted"/>
<evidence type="ECO:0000313" key="3">
    <source>
        <dbReference type="Proteomes" id="UP000176317"/>
    </source>
</evidence>
<dbReference type="SUPFAM" id="SSF53335">
    <property type="entry name" value="S-adenosyl-L-methionine-dependent methyltransferases"/>
    <property type="match status" value="1"/>
</dbReference>
<accession>A0A1F5G027</accession>
<name>A0A1F5G027_9BACT</name>
<dbReference type="InterPro" id="IPR029063">
    <property type="entry name" value="SAM-dependent_MTases_sf"/>
</dbReference>
<dbReference type="InterPro" id="IPR013216">
    <property type="entry name" value="Methyltransf_11"/>
</dbReference>
<dbReference type="CDD" id="cd02440">
    <property type="entry name" value="AdoMet_MTases"/>
    <property type="match status" value="1"/>
</dbReference>
<sequence>MPTKANNWTPNFKIESRRRKLLSTLAFGKVLDVGYNEFPNDYLKGAIGFDKEITRKPKNYNEFVKGDCQKLSKYFPSSSFDTIIAGEVIEHLENPSAFLREAKKVLKSNGVLLISTPNPYNLLTMFANILFYKPTYASHINLFPFRNMIELLNYTGWSCKKVINASGGINIWPKNRRFFLPFPKPFCYQFIYVLRKRSN</sequence>
<comment type="caution">
    <text evidence="2">The sequence shown here is derived from an EMBL/GenBank/DDBJ whole genome shotgun (WGS) entry which is preliminary data.</text>
</comment>
<dbReference type="EMBL" id="MFAT01000074">
    <property type="protein sequence ID" value="OGD85218.1"/>
    <property type="molecule type" value="Genomic_DNA"/>
</dbReference>
<evidence type="ECO:0000259" key="1">
    <source>
        <dbReference type="Pfam" id="PF08241"/>
    </source>
</evidence>
<dbReference type="GO" id="GO:0008757">
    <property type="term" value="F:S-adenosylmethionine-dependent methyltransferase activity"/>
    <property type="evidence" value="ECO:0007669"/>
    <property type="project" value="InterPro"/>
</dbReference>